<keyword evidence="4" id="KW-1185">Reference proteome</keyword>
<dbReference type="OrthoDB" id="1810744at2759"/>
<dbReference type="AlphaFoldDB" id="A0A834GUQ2"/>
<feature type="coiled-coil region" evidence="1">
    <location>
        <begin position="130"/>
        <end position="185"/>
    </location>
</feature>
<evidence type="ECO:0000313" key="3">
    <source>
        <dbReference type="EMBL" id="KAF7139792.1"/>
    </source>
</evidence>
<reference evidence="3" key="1">
    <citation type="submission" date="2019-11" db="EMBL/GenBank/DDBJ databases">
        <authorList>
            <person name="Liu Y."/>
            <person name="Hou J."/>
            <person name="Li T.-Q."/>
            <person name="Guan C.-H."/>
            <person name="Wu X."/>
            <person name="Wu H.-Z."/>
            <person name="Ling F."/>
            <person name="Zhang R."/>
            <person name="Shi X.-G."/>
            <person name="Ren J.-P."/>
            <person name="Chen E.-F."/>
            <person name="Sun J.-M."/>
        </authorList>
    </citation>
    <scope>NUCLEOTIDE SEQUENCE</scope>
    <source>
        <strain evidence="3">Adult_tree_wgs_1</strain>
        <tissue evidence="3">Leaves</tissue>
    </source>
</reference>
<gene>
    <name evidence="3" type="ORF">RHSIM_Rhsim06G0114700</name>
</gene>
<dbReference type="Proteomes" id="UP000626092">
    <property type="component" value="Unassembled WGS sequence"/>
</dbReference>
<comment type="caution">
    <text evidence="3">The sequence shown here is derived from an EMBL/GenBank/DDBJ whole genome shotgun (WGS) entry which is preliminary data.</text>
</comment>
<proteinExistence type="predicted"/>
<keyword evidence="1" id="KW-0175">Coiled coil</keyword>
<protein>
    <submittedName>
        <fullName evidence="3">Uncharacterized protein</fullName>
    </submittedName>
</protein>
<name>A0A834GUQ2_RHOSS</name>
<sequence>MNQPINLSSLLSRPGHGRGRGATRGQGSDQGRKGSQGHGLRAAAHSDAPPGFSPEEIPTGHPDKRPYSHNADAEDTALALSQAFLLPGDTQKEVEYSLNKLLSSFMINSAKAMQKMVAIAEKLGLAKPQRAKLANENAQLQCSITWLERERNQARTAAEDLKSKFDGTEDNLNQALTELETSKAESKSVYQQGYNEGINTATENYKAQMPIIQDEVWAATWAACLKKAGVLETSPLWAENNLPSTVAMPEEDFEASGGNNADSTVAEVNTVQATLAPIQDLTLEG</sequence>
<dbReference type="EMBL" id="WJXA01000006">
    <property type="protein sequence ID" value="KAF7139792.1"/>
    <property type="molecule type" value="Genomic_DNA"/>
</dbReference>
<evidence type="ECO:0000313" key="4">
    <source>
        <dbReference type="Proteomes" id="UP000626092"/>
    </source>
</evidence>
<feature type="region of interest" description="Disordered" evidence="2">
    <location>
        <begin position="1"/>
        <end position="70"/>
    </location>
</feature>
<accession>A0A834GUQ2</accession>
<evidence type="ECO:0000256" key="1">
    <source>
        <dbReference type="SAM" id="Coils"/>
    </source>
</evidence>
<feature type="compositionally biased region" description="Polar residues" evidence="2">
    <location>
        <begin position="1"/>
        <end position="11"/>
    </location>
</feature>
<organism evidence="3 4">
    <name type="scientific">Rhododendron simsii</name>
    <name type="common">Sims's rhododendron</name>
    <dbReference type="NCBI Taxonomy" id="118357"/>
    <lineage>
        <taxon>Eukaryota</taxon>
        <taxon>Viridiplantae</taxon>
        <taxon>Streptophyta</taxon>
        <taxon>Embryophyta</taxon>
        <taxon>Tracheophyta</taxon>
        <taxon>Spermatophyta</taxon>
        <taxon>Magnoliopsida</taxon>
        <taxon>eudicotyledons</taxon>
        <taxon>Gunneridae</taxon>
        <taxon>Pentapetalae</taxon>
        <taxon>asterids</taxon>
        <taxon>Ericales</taxon>
        <taxon>Ericaceae</taxon>
        <taxon>Ericoideae</taxon>
        <taxon>Rhodoreae</taxon>
        <taxon>Rhododendron</taxon>
    </lineage>
</organism>
<evidence type="ECO:0000256" key="2">
    <source>
        <dbReference type="SAM" id="MobiDB-lite"/>
    </source>
</evidence>